<dbReference type="InterPro" id="IPR001441">
    <property type="entry name" value="UPP_synth-like"/>
</dbReference>
<dbReference type="PANTHER" id="PTHR10291">
    <property type="entry name" value="DEHYDRODOLICHYL DIPHOSPHATE SYNTHASE FAMILY MEMBER"/>
    <property type="match status" value="1"/>
</dbReference>
<evidence type="ECO:0000313" key="2">
    <source>
        <dbReference type="EMBL" id="GAI80135.1"/>
    </source>
</evidence>
<accession>X1SXT0</accession>
<dbReference type="GO" id="GO:0045547">
    <property type="term" value="F:ditrans,polycis-polyprenyl diphosphate synthase [(2E,6E)-farnesyl diphosphate specific] activity"/>
    <property type="evidence" value="ECO:0007669"/>
    <property type="project" value="TreeGrafter"/>
</dbReference>
<dbReference type="Pfam" id="PF01255">
    <property type="entry name" value="Prenyltransf"/>
    <property type="match status" value="1"/>
</dbReference>
<protein>
    <submittedName>
        <fullName evidence="2">Uncharacterized protein</fullName>
    </submittedName>
</protein>
<gene>
    <name evidence="2" type="ORF">S12H4_26138</name>
</gene>
<dbReference type="AlphaFoldDB" id="X1SXT0"/>
<dbReference type="PANTHER" id="PTHR10291:SF43">
    <property type="entry name" value="DEHYDRODOLICHYL DIPHOSPHATE SYNTHASE COMPLEX SUBUNIT DHDDS"/>
    <property type="match status" value="1"/>
</dbReference>
<dbReference type="InterPro" id="IPR036424">
    <property type="entry name" value="UPP_synth-like_sf"/>
</dbReference>
<comment type="caution">
    <text evidence="2">The sequence shown here is derived from an EMBL/GenBank/DDBJ whole genome shotgun (WGS) entry which is preliminary data.</text>
</comment>
<name>X1SXT0_9ZZZZ</name>
<dbReference type="SUPFAM" id="SSF64005">
    <property type="entry name" value="Undecaprenyl diphosphate synthase"/>
    <property type="match status" value="1"/>
</dbReference>
<proteinExistence type="predicted"/>
<organism evidence="2">
    <name type="scientific">marine sediment metagenome</name>
    <dbReference type="NCBI Taxonomy" id="412755"/>
    <lineage>
        <taxon>unclassified sequences</taxon>
        <taxon>metagenomes</taxon>
        <taxon>ecological metagenomes</taxon>
    </lineage>
</organism>
<evidence type="ECO:0000256" key="1">
    <source>
        <dbReference type="ARBA" id="ARBA00022679"/>
    </source>
</evidence>
<reference evidence="2" key="1">
    <citation type="journal article" date="2014" name="Front. Microbiol.">
        <title>High frequency of phylogenetically diverse reductive dehalogenase-homologous genes in deep subseafloor sedimentary metagenomes.</title>
        <authorList>
            <person name="Kawai M."/>
            <person name="Futagami T."/>
            <person name="Toyoda A."/>
            <person name="Takaki Y."/>
            <person name="Nishi S."/>
            <person name="Hori S."/>
            <person name="Arai W."/>
            <person name="Tsubouchi T."/>
            <person name="Morono Y."/>
            <person name="Uchiyama I."/>
            <person name="Ito T."/>
            <person name="Fujiyama A."/>
            <person name="Inagaki F."/>
            <person name="Takami H."/>
        </authorList>
    </citation>
    <scope>NUCLEOTIDE SEQUENCE</scope>
    <source>
        <strain evidence="2">Expedition CK06-06</strain>
    </source>
</reference>
<feature type="non-terminal residue" evidence="2">
    <location>
        <position position="60"/>
    </location>
</feature>
<keyword evidence="1" id="KW-0808">Transferase</keyword>
<sequence>MGNLKYLTVYGFSTENWTRDPDEIEGLFHLFAEVLNKETPELNKKNVRLRHIGHLDELPP</sequence>
<dbReference type="EMBL" id="BARW01014803">
    <property type="protein sequence ID" value="GAI80135.1"/>
    <property type="molecule type" value="Genomic_DNA"/>
</dbReference>
<dbReference type="Gene3D" id="3.40.1180.10">
    <property type="entry name" value="Decaprenyl diphosphate synthase-like"/>
    <property type="match status" value="1"/>
</dbReference>
<dbReference type="GO" id="GO:0016094">
    <property type="term" value="P:polyprenol biosynthetic process"/>
    <property type="evidence" value="ECO:0007669"/>
    <property type="project" value="TreeGrafter"/>
</dbReference>